<reference evidence="3" key="1">
    <citation type="journal article" date="2020" name="Stud. Mycol.">
        <title>101 Dothideomycetes genomes: a test case for predicting lifestyles and emergence of pathogens.</title>
        <authorList>
            <person name="Haridas S."/>
            <person name="Albert R."/>
            <person name="Binder M."/>
            <person name="Bloem J."/>
            <person name="Labutti K."/>
            <person name="Salamov A."/>
            <person name="Andreopoulos B."/>
            <person name="Baker S."/>
            <person name="Barry K."/>
            <person name="Bills G."/>
            <person name="Bluhm B."/>
            <person name="Cannon C."/>
            <person name="Castanera R."/>
            <person name="Culley D."/>
            <person name="Daum C."/>
            <person name="Ezra D."/>
            <person name="Gonzalez J."/>
            <person name="Henrissat B."/>
            <person name="Kuo A."/>
            <person name="Liang C."/>
            <person name="Lipzen A."/>
            <person name="Lutzoni F."/>
            <person name="Magnuson J."/>
            <person name="Mondo S."/>
            <person name="Nolan M."/>
            <person name="Ohm R."/>
            <person name="Pangilinan J."/>
            <person name="Park H.-J."/>
            <person name="Ramirez L."/>
            <person name="Alfaro M."/>
            <person name="Sun H."/>
            <person name="Tritt A."/>
            <person name="Yoshinaga Y."/>
            <person name="Zwiers L.-H."/>
            <person name="Turgeon B."/>
            <person name="Goodwin S."/>
            <person name="Spatafora J."/>
            <person name="Crous P."/>
            <person name="Grigoriev I."/>
        </authorList>
    </citation>
    <scope>NUCLEOTIDE SEQUENCE</scope>
    <source>
        <strain evidence="3">CBS 115976</strain>
    </source>
</reference>
<proteinExistence type="predicted"/>
<dbReference type="Proteomes" id="UP000799302">
    <property type="component" value="Unassembled WGS sequence"/>
</dbReference>
<feature type="domain" description="DUF8212" evidence="2">
    <location>
        <begin position="248"/>
        <end position="271"/>
    </location>
</feature>
<accession>A0A6A6U4X5</accession>
<evidence type="ECO:0000313" key="3">
    <source>
        <dbReference type="EMBL" id="KAF2666188.1"/>
    </source>
</evidence>
<dbReference type="Pfam" id="PF26640">
    <property type="entry name" value="DUF8212"/>
    <property type="match status" value="1"/>
</dbReference>
<dbReference type="InterPro" id="IPR010730">
    <property type="entry name" value="HET"/>
</dbReference>
<feature type="domain" description="Heterokaryon incompatibility" evidence="1">
    <location>
        <begin position="22"/>
        <end position="135"/>
    </location>
</feature>
<dbReference type="PANTHER" id="PTHR10622">
    <property type="entry name" value="HET DOMAIN-CONTAINING PROTEIN"/>
    <property type="match status" value="1"/>
</dbReference>
<evidence type="ECO:0000259" key="1">
    <source>
        <dbReference type="Pfam" id="PF06985"/>
    </source>
</evidence>
<dbReference type="EMBL" id="MU004239">
    <property type="protein sequence ID" value="KAF2666188.1"/>
    <property type="molecule type" value="Genomic_DNA"/>
</dbReference>
<dbReference type="Pfam" id="PF06985">
    <property type="entry name" value="HET"/>
    <property type="match status" value="1"/>
</dbReference>
<name>A0A6A6U4X5_9PEZI</name>
<keyword evidence="4" id="KW-1185">Reference proteome</keyword>
<dbReference type="PANTHER" id="PTHR10622:SF12">
    <property type="entry name" value="HET DOMAIN-CONTAINING PROTEIN"/>
    <property type="match status" value="1"/>
</dbReference>
<sequence>MRLINLLSFEIEEFFGDKVPPYIALSHTWSEGQEPVFKEWSKALRKVRKNADHNMSTDEIKMGLHLVFVELGKNLGFQKILSFLEIVKERGVEYGWADTICIDKTSSAELSEAINSMFAIYRNCSLCIAYLADVQGGDLSAFRASRWFTRGWTLQELIAPQKVYFYDQRWVEMGEKGDRHSSIYETVVRASRVGHTVLERPDTIRNHSIAQKMSWASRRTTTRREDIAYCLLGLFEVNMPLLYGEGMNAFQRLQEEILKKSDDDSIFAWYDPEASFFTYRGLLARSPAEFANSGEIQFNGSDHSEPLWITNKGIRVQFNGFEKSKPNSRNSDFFVVLDCRKNFQERLAIKLIRLSPEGSQYARVDCHQLDSYTCWQNQAYSSWEQEKRIVQVRNQLIIPADHSSPRIRGFLYDLQPGAQTAWQAFSTGTDVRKQASQIVLRFPQPKLSKPSQPGLEPSKLAPLLCCRFRVRSGAIQRIDQYEFNPSEDTGALGVDTTLKLTPLESKGTSCMFFDTPIDINLSDPALISNRGVFELRIGRTLIQDEIWFRWE</sequence>
<evidence type="ECO:0000259" key="2">
    <source>
        <dbReference type="Pfam" id="PF26640"/>
    </source>
</evidence>
<protein>
    <submittedName>
        <fullName evidence="3">HET-domain-containing protein</fullName>
    </submittedName>
</protein>
<dbReference type="AlphaFoldDB" id="A0A6A6U4X5"/>
<evidence type="ECO:0000313" key="4">
    <source>
        <dbReference type="Proteomes" id="UP000799302"/>
    </source>
</evidence>
<dbReference type="OrthoDB" id="20872at2759"/>
<dbReference type="InterPro" id="IPR058525">
    <property type="entry name" value="DUF8212"/>
</dbReference>
<gene>
    <name evidence="3" type="ORF">BT63DRAFT_52217</name>
</gene>
<organism evidence="3 4">
    <name type="scientific">Microthyrium microscopicum</name>
    <dbReference type="NCBI Taxonomy" id="703497"/>
    <lineage>
        <taxon>Eukaryota</taxon>
        <taxon>Fungi</taxon>
        <taxon>Dikarya</taxon>
        <taxon>Ascomycota</taxon>
        <taxon>Pezizomycotina</taxon>
        <taxon>Dothideomycetes</taxon>
        <taxon>Dothideomycetes incertae sedis</taxon>
        <taxon>Microthyriales</taxon>
        <taxon>Microthyriaceae</taxon>
        <taxon>Microthyrium</taxon>
    </lineage>
</organism>